<dbReference type="InterPro" id="IPR011047">
    <property type="entry name" value="Quinoprotein_ADH-like_sf"/>
</dbReference>
<dbReference type="InterPro" id="IPR011678">
    <property type="entry name" value="EMC1_C"/>
</dbReference>
<comment type="subunit">
    <text evidence="3">Component of the ER membrane protein complex (EMC).</text>
</comment>
<evidence type="ECO:0000256" key="9">
    <source>
        <dbReference type="ARBA" id="ARBA00023136"/>
    </source>
</evidence>
<gene>
    <name evidence="15" type="ORF">PPYR1160_LOCUS8029</name>
</gene>
<evidence type="ECO:0000259" key="13">
    <source>
        <dbReference type="Pfam" id="PF07774"/>
    </source>
</evidence>
<comment type="subcellular location">
    <subcellularLocation>
        <location evidence="1">Endoplasmic reticulum membrane</location>
        <topology evidence="1">Single-pass type I membrane protein</topology>
    </subcellularLocation>
</comment>
<evidence type="ECO:0000256" key="11">
    <source>
        <dbReference type="SAM" id="Phobius"/>
    </source>
</evidence>
<dbReference type="InterPro" id="IPR026895">
    <property type="entry name" value="EMC1"/>
</dbReference>
<keyword evidence="9 11" id="KW-0472">Membrane</keyword>
<feature type="signal peptide" evidence="12">
    <location>
        <begin position="1"/>
        <end position="20"/>
    </location>
</feature>
<evidence type="ECO:0000256" key="10">
    <source>
        <dbReference type="ARBA" id="ARBA00023180"/>
    </source>
</evidence>
<dbReference type="Gene3D" id="2.130.10.10">
    <property type="entry name" value="YVTN repeat-like/Quinoprotein amine dehydrogenase"/>
    <property type="match status" value="1"/>
</dbReference>
<keyword evidence="8 11" id="KW-1133">Transmembrane helix</keyword>
<evidence type="ECO:0000256" key="7">
    <source>
        <dbReference type="ARBA" id="ARBA00022824"/>
    </source>
</evidence>
<dbReference type="EMBL" id="HBEA01010485">
    <property type="protein sequence ID" value="CAD8258528.1"/>
    <property type="molecule type" value="Transcribed_RNA"/>
</dbReference>
<keyword evidence="10" id="KW-0325">Glycoprotein</keyword>
<dbReference type="AlphaFoldDB" id="A0A7R9YCV5"/>
<keyword evidence="6 12" id="KW-0732">Signal</keyword>
<name>A0A7R9YCV5_9STRA</name>
<evidence type="ECO:0000256" key="12">
    <source>
        <dbReference type="SAM" id="SignalP"/>
    </source>
</evidence>
<feature type="domain" description="EMC1 first beta-propeller" evidence="14">
    <location>
        <begin position="20"/>
        <end position="162"/>
    </location>
</feature>
<dbReference type="SUPFAM" id="SSF50998">
    <property type="entry name" value="Quinoprotein alcohol dehydrogenase-like"/>
    <property type="match status" value="1"/>
</dbReference>
<dbReference type="GO" id="GO:0072546">
    <property type="term" value="C:EMC complex"/>
    <property type="evidence" value="ECO:0007669"/>
    <property type="project" value="InterPro"/>
</dbReference>
<dbReference type="PANTHER" id="PTHR21573:SF0">
    <property type="entry name" value="ER MEMBRANE PROTEIN COMPLEX SUBUNIT 1"/>
    <property type="match status" value="1"/>
</dbReference>
<evidence type="ECO:0000256" key="8">
    <source>
        <dbReference type="ARBA" id="ARBA00022989"/>
    </source>
</evidence>
<comment type="similarity">
    <text evidence="2">Belongs to the EMC1 family.</text>
</comment>
<evidence type="ECO:0000256" key="5">
    <source>
        <dbReference type="ARBA" id="ARBA00022692"/>
    </source>
</evidence>
<feature type="chain" id="PRO_5031235712" description="ER membrane protein complex subunit 1" evidence="12">
    <location>
        <begin position="21"/>
        <end position="1025"/>
    </location>
</feature>
<evidence type="ECO:0000259" key="14">
    <source>
        <dbReference type="Pfam" id="PF25293"/>
    </source>
</evidence>
<evidence type="ECO:0000256" key="6">
    <source>
        <dbReference type="ARBA" id="ARBA00022729"/>
    </source>
</evidence>
<evidence type="ECO:0000256" key="3">
    <source>
        <dbReference type="ARBA" id="ARBA00011276"/>
    </source>
</evidence>
<evidence type="ECO:0000256" key="2">
    <source>
        <dbReference type="ARBA" id="ARBA00007904"/>
    </source>
</evidence>
<dbReference type="GO" id="GO:0034975">
    <property type="term" value="P:protein folding in endoplasmic reticulum"/>
    <property type="evidence" value="ECO:0007669"/>
    <property type="project" value="TreeGrafter"/>
</dbReference>
<feature type="domain" description="ER membrane protein complex subunit 1 C-terminal" evidence="13">
    <location>
        <begin position="810"/>
        <end position="1024"/>
    </location>
</feature>
<evidence type="ECO:0000313" key="15">
    <source>
        <dbReference type="EMBL" id="CAD8258528.1"/>
    </source>
</evidence>
<proteinExistence type="inferred from homology"/>
<dbReference type="Pfam" id="PF07774">
    <property type="entry name" value="EMC1_C"/>
    <property type="match status" value="1"/>
</dbReference>
<evidence type="ECO:0000256" key="4">
    <source>
        <dbReference type="ARBA" id="ARBA00020824"/>
    </source>
</evidence>
<protein>
    <recommendedName>
        <fullName evidence="4">ER membrane protein complex subunit 1</fullName>
    </recommendedName>
</protein>
<dbReference type="Pfam" id="PF25293">
    <property type="entry name" value="Beta-prop_EMC1_N"/>
    <property type="match status" value="1"/>
</dbReference>
<keyword evidence="5 11" id="KW-0812">Transmembrane</keyword>
<reference evidence="15" key="1">
    <citation type="submission" date="2021-01" db="EMBL/GenBank/DDBJ databases">
        <authorList>
            <person name="Corre E."/>
            <person name="Pelletier E."/>
            <person name="Niang G."/>
            <person name="Scheremetjew M."/>
            <person name="Finn R."/>
            <person name="Kale V."/>
            <person name="Holt S."/>
            <person name="Cochrane G."/>
            <person name="Meng A."/>
            <person name="Brown T."/>
            <person name="Cohen L."/>
        </authorList>
    </citation>
    <scope>NUCLEOTIDE SEQUENCE</scope>
    <source>
        <strain evidence="15">CCMP2078</strain>
    </source>
</reference>
<sequence>MVGWARSALLAFACLCEVRAIYEDQAGVLDWHQKNLGRVRSAVVKAGRSFVASDKQLVGALRNSDGRLLWRYQMPNGEEVEQLTLAPQGGLLVLSKGGRSLRMLSSHGSLLWDVSLVAADAAPSASGAESHGPQLQLLGPLAFVLADNAVTAVDLRSGASVFEFFPETDEALAASAGLAPDSLVLRCLKAPEQDSAEEPLRVRVVATGRHKQKADRMKIVVFALTLEGSQGTPDVVVDLPSEFAKELASSAGTDAQAAGRGSVVALGNHVVILAPAAGKALSILNSDKPTVQSLGDCGLRPGEVIQDVRTVGSMRALVITSSQRSVTLALTNGMLAPVTKEAPPDESVAGVYSPVQSETVAIFRGAHQNNEMSLALEMSAIDAQASMTQGVFQEQLGAILSDPVHVEADAPLQAFWPFVFEQDGKLGLKLLLQFADGALVMLHQGETAWRREEALASVLDAKFVVMTPTSIALEHADVDPLSFKSRMEAQMQSLHQLARLFDVQGALRNFLAQGADSKGGVSEEASHNFGFAKIVVLLAAPGPSVQKLFGVDIRDGAMLWSKVLKGDGWKLLDSRSELHKTLAPEILLLRPEANQTTLLRVDATSGADVQEDVLAMRVDKVLNMGISDPDSYRRVLALITGIDAHPQCVLYPDSAKARALLGHSIYFHHVDSEAGTLRSFVLELPSNDSIPSATETGIISWPPESERVAAVAYGDASAIKSATHELGDGSLLIKYLNPNLAVVATVDQNAIAGGLADGGSTTSGDASAGTSIAEPKPSLFINAVDVVSAKVLYRVGHVYAAEPFHVTLHENWIIYSYWNYRVRRTEVGAISLFEGHVARNGLNPFNKPERSSIFSAFGDEPPVAMQRSFSFPHGITALGITKTAAGITPRACIIGMESGQVFMLDRRLLDPRRPMDAPKKSQKEEGLVQYTPHLPLHSTRFVNYNTSIVGLDKIFTAPARLESTTLVLAAGVDLFGTRTTPAKSFDLLSADFNKPLLLVVLACFVGGTVILRALYRTRRLRQQWK</sequence>
<dbReference type="PANTHER" id="PTHR21573">
    <property type="entry name" value="ER MEMBRANE PROTEIN COMPLEX SUBUNIT 1"/>
    <property type="match status" value="1"/>
</dbReference>
<organism evidence="15">
    <name type="scientific">Pinguiococcus pyrenoidosus</name>
    <dbReference type="NCBI Taxonomy" id="172671"/>
    <lineage>
        <taxon>Eukaryota</taxon>
        <taxon>Sar</taxon>
        <taxon>Stramenopiles</taxon>
        <taxon>Ochrophyta</taxon>
        <taxon>Pinguiophyceae</taxon>
        <taxon>Pinguiochrysidales</taxon>
        <taxon>Pinguiochrysidaceae</taxon>
        <taxon>Pinguiococcus</taxon>
    </lineage>
</organism>
<feature type="transmembrane region" description="Helical" evidence="11">
    <location>
        <begin position="996"/>
        <end position="1015"/>
    </location>
</feature>
<dbReference type="InterPro" id="IPR015943">
    <property type="entry name" value="WD40/YVTN_repeat-like_dom_sf"/>
</dbReference>
<keyword evidence="7" id="KW-0256">Endoplasmic reticulum</keyword>
<dbReference type="InterPro" id="IPR058545">
    <property type="entry name" value="Beta-prop_EMC1_1st"/>
</dbReference>
<accession>A0A7R9YCV5</accession>
<evidence type="ECO:0000256" key="1">
    <source>
        <dbReference type="ARBA" id="ARBA00004115"/>
    </source>
</evidence>